<evidence type="ECO:0000313" key="2">
    <source>
        <dbReference type="Proteomes" id="UP001234202"/>
    </source>
</evidence>
<organism evidence="1 2">
    <name type="scientific">Naganishia onofrii</name>
    <dbReference type="NCBI Taxonomy" id="1851511"/>
    <lineage>
        <taxon>Eukaryota</taxon>
        <taxon>Fungi</taxon>
        <taxon>Dikarya</taxon>
        <taxon>Basidiomycota</taxon>
        <taxon>Agaricomycotina</taxon>
        <taxon>Tremellomycetes</taxon>
        <taxon>Filobasidiales</taxon>
        <taxon>Filobasidiaceae</taxon>
        <taxon>Naganishia</taxon>
    </lineage>
</organism>
<keyword evidence="2" id="KW-1185">Reference proteome</keyword>
<comment type="caution">
    <text evidence="1">The sequence shown here is derived from an EMBL/GenBank/DDBJ whole genome shotgun (WGS) entry which is preliminary data.</text>
</comment>
<dbReference type="Proteomes" id="UP001234202">
    <property type="component" value="Unassembled WGS sequence"/>
</dbReference>
<proteinExistence type="predicted"/>
<dbReference type="EMBL" id="JASBWV010000001">
    <property type="protein sequence ID" value="KAJ9127724.1"/>
    <property type="molecule type" value="Genomic_DNA"/>
</dbReference>
<reference evidence="1" key="1">
    <citation type="submission" date="2023-04" db="EMBL/GenBank/DDBJ databases">
        <title>Draft Genome sequencing of Naganishia species isolated from polar environments using Oxford Nanopore Technology.</title>
        <authorList>
            <person name="Leo P."/>
            <person name="Venkateswaran K."/>
        </authorList>
    </citation>
    <scope>NUCLEOTIDE SEQUENCE</scope>
    <source>
        <strain evidence="1">DBVPG 5303</strain>
    </source>
</reference>
<accession>A0ACC2XWL4</accession>
<evidence type="ECO:0000313" key="1">
    <source>
        <dbReference type="EMBL" id="KAJ9127724.1"/>
    </source>
</evidence>
<gene>
    <name evidence="1" type="ORF">QFC24_000007</name>
</gene>
<protein>
    <submittedName>
        <fullName evidence="1">Uncharacterized protein</fullName>
    </submittedName>
</protein>
<name>A0ACC2XWL4_9TREE</name>
<sequence length="167" mass="17758">MANNGKQPAADQKIDFTDLVNIFEQRQSLQKKFEAQQRALYEGSKPPSESDQFAKNAVSDEEHAEWQRKQKQLKIAQAALDARRSGLTGSGSFPPPRSRSTPNMQDTSVTGGEASIGGGGGPAVPSTAHTDGTVGFEHITYLPSQGEIDRVNFGAPSSNESGDGGNP</sequence>